<evidence type="ECO:0000259" key="9">
    <source>
        <dbReference type="Pfam" id="PF00892"/>
    </source>
</evidence>
<keyword evidence="5 8" id="KW-0812">Transmembrane</keyword>
<feature type="transmembrane region" description="Helical" evidence="8">
    <location>
        <begin position="270"/>
        <end position="290"/>
    </location>
</feature>
<evidence type="ECO:0000256" key="1">
    <source>
        <dbReference type="ARBA" id="ARBA00004651"/>
    </source>
</evidence>
<feature type="transmembrane region" description="Helical" evidence="8">
    <location>
        <begin position="98"/>
        <end position="119"/>
    </location>
</feature>
<feature type="transmembrane region" description="Helical" evidence="8">
    <location>
        <begin position="74"/>
        <end position="92"/>
    </location>
</feature>
<dbReference type="AlphaFoldDB" id="A0A1I5J7B3"/>
<comment type="similarity">
    <text evidence="2">Belongs to the EamA transporter family.</text>
</comment>
<organism evidence="10 11">
    <name type="scientific">Enterovibrio norvegicus DSM 15893</name>
    <dbReference type="NCBI Taxonomy" id="1121869"/>
    <lineage>
        <taxon>Bacteria</taxon>
        <taxon>Pseudomonadati</taxon>
        <taxon>Pseudomonadota</taxon>
        <taxon>Gammaproteobacteria</taxon>
        <taxon>Vibrionales</taxon>
        <taxon>Vibrionaceae</taxon>
        <taxon>Enterovibrio</taxon>
    </lineage>
</organism>
<keyword evidence="7 8" id="KW-0472">Membrane</keyword>
<comment type="subcellular location">
    <subcellularLocation>
        <location evidence="1">Cell membrane</location>
        <topology evidence="1">Multi-pass membrane protein</topology>
    </subcellularLocation>
</comment>
<dbReference type="Pfam" id="PF00892">
    <property type="entry name" value="EamA"/>
    <property type="match status" value="2"/>
</dbReference>
<dbReference type="RefSeq" id="WP_074924775.1">
    <property type="nucleotide sequence ID" value="NZ_FOWR01000001.1"/>
</dbReference>
<keyword evidence="3" id="KW-0813">Transport</keyword>
<feature type="domain" description="EamA" evidence="9">
    <location>
        <begin position="151"/>
        <end position="283"/>
    </location>
</feature>
<gene>
    <name evidence="10" type="ORF">SAMN03084138_00011</name>
</gene>
<evidence type="ECO:0000313" key="10">
    <source>
        <dbReference type="EMBL" id="SFO68647.1"/>
    </source>
</evidence>
<dbReference type="InterPro" id="IPR037185">
    <property type="entry name" value="EmrE-like"/>
</dbReference>
<dbReference type="OrthoDB" id="369870at2"/>
<accession>A0A1I5J7B3</accession>
<dbReference type="InterPro" id="IPR004626">
    <property type="entry name" value="RarD"/>
</dbReference>
<reference evidence="10 11" key="1">
    <citation type="submission" date="2016-10" db="EMBL/GenBank/DDBJ databases">
        <authorList>
            <person name="de Groot N.N."/>
        </authorList>
    </citation>
    <scope>NUCLEOTIDE SEQUENCE [LARGE SCALE GENOMIC DNA]</scope>
    <source>
        <strain evidence="10 11">DSM 15893</strain>
    </source>
</reference>
<name>A0A1I5J7B3_9GAMM</name>
<dbReference type="PANTHER" id="PTHR22911">
    <property type="entry name" value="ACYL-MALONYL CONDENSING ENZYME-RELATED"/>
    <property type="match status" value="1"/>
</dbReference>
<dbReference type="NCBIfam" id="TIGR00688">
    <property type="entry name" value="rarD"/>
    <property type="match status" value="1"/>
</dbReference>
<dbReference type="SUPFAM" id="SSF103481">
    <property type="entry name" value="Multidrug resistance efflux transporter EmrE"/>
    <property type="match status" value="2"/>
</dbReference>
<feature type="transmembrane region" description="Helical" evidence="8">
    <location>
        <begin position="37"/>
        <end position="54"/>
    </location>
</feature>
<evidence type="ECO:0000256" key="8">
    <source>
        <dbReference type="SAM" id="Phobius"/>
    </source>
</evidence>
<evidence type="ECO:0000256" key="3">
    <source>
        <dbReference type="ARBA" id="ARBA00022448"/>
    </source>
</evidence>
<feature type="transmembrane region" description="Helical" evidence="8">
    <location>
        <begin position="178"/>
        <end position="197"/>
    </location>
</feature>
<protein>
    <submittedName>
        <fullName evidence="10">RarD protein</fullName>
    </submittedName>
</protein>
<evidence type="ECO:0000256" key="6">
    <source>
        <dbReference type="ARBA" id="ARBA00022989"/>
    </source>
</evidence>
<dbReference type="InterPro" id="IPR000620">
    <property type="entry name" value="EamA_dom"/>
</dbReference>
<evidence type="ECO:0000256" key="4">
    <source>
        <dbReference type="ARBA" id="ARBA00022475"/>
    </source>
</evidence>
<evidence type="ECO:0000313" key="11">
    <source>
        <dbReference type="Proteomes" id="UP000182692"/>
    </source>
</evidence>
<feature type="transmembrane region" description="Helical" evidence="8">
    <location>
        <begin position="149"/>
        <end position="166"/>
    </location>
</feature>
<proteinExistence type="inferred from homology"/>
<dbReference type="Proteomes" id="UP000182692">
    <property type="component" value="Unassembled WGS sequence"/>
</dbReference>
<dbReference type="EMBL" id="FOWR01000001">
    <property type="protein sequence ID" value="SFO68647.1"/>
    <property type="molecule type" value="Genomic_DNA"/>
</dbReference>
<feature type="transmembrane region" description="Helical" evidence="8">
    <location>
        <begin position="241"/>
        <end position="264"/>
    </location>
</feature>
<sequence>MNPTRFGNVMAAIAFLLWGAMPLYYQFMPNAAMDELLALRIAASVPFLLLMLQCRKGKTPNWKTLTADKRSFSFSAIASLMMCISWSAFTWAMTNDRVLDASLGFFINPLLVIALGVLAFKETLTLGQKAAVVFGALGLSYQIVQYGEVPIAAMLMAIFFAMYGWCKRYVNYDAITSLFVECIVLFPIAAIYMAYKIGAGTSVAVSGDFSTLLLYLGAAPITLLPLFFFSEAVKHAKMSMVGLMQYIEPSLQFVLAVVLFGEAFDSIKTVSFGLIWFGLAITIIEGLVTVRPKPDLPQH</sequence>
<evidence type="ECO:0000256" key="5">
    <source>
        <dbReference type="ARBA" id="ARBA00022692"/>
    </source>
</evidence>
<feature type="transmembrane region" description="Helical" evidence="8">
    <location>
        <begin position="7"/>
        <end position="25"/>
    </location>
</feature>
<dbReference type="GO" id="GO:0005886">
    <property type="term" value="C:plasma membrane"/>
    <property type="evidence" value="ECO:0007669"/>
    <property type="project" value="UniProtKB-SubCell"/>
</dbReference>
<evidence type="ECO:0000256" key="7">
    <source>
        <dbReference type="ARBA" id="ARBA00023136"/>
    </source>
</evidence>
<dbReference type="PANTHER" id="PTHR22911:SF137">
    <property type="entry name" value="SOLUTE CARRIER FAMILY 35 MEMBER G2-RELATED"/>
    <property type="match status" value="1"/>
</dbReference>
<feature type="domain" description="EamA" evidence="9">
    <location>
        <begin position="6"/>
        <end position="139"/>
    </location>
</feature>
<dbReference type="GeneID" id="35873525"/>
<keyword evidence="6 8" id="KW-1133">Transmembrane helix</keyword>
<keyword evidence="4" id="KW-1003">Cell membrane</keyword>
<evidence type="ECO:0000256" key="2">
    <source>
        <dbReference type="ARBA" id="ARBA00007362"/>
    </source>
</evidence>
<feature type="transmembrane region" description="Helical" evidence="8">
    <location>
        <begin position="209"/>
        <end position="229"/>
    </location>
</feature>